<gene>
    <name evidence="3" type="ORF">X975_03758</name>
</gene>
<dbReference type="GO" id="GO:0005794">
    <property type="term" value="C:Golgi apparatus"/>
    <property type="evidence" value="ECO:0007669"/>
    <property type="project" value="TreeGrafter"/>
</dbReference>
<dbReference type="GO" id="GO:0035269">
    <property type="term" value="P:protein O-linked glycosylation via mannose"/>
    <property type="evidence" value="ECO:0007669"/>
    <property type="project" value="InterPro"/>
</dbReference>
<dbReference type="InterPro" id="IPR055286">
    <property type="entry name" value="RXYLT1-like"/>
</dbReference>
<keyword evidence="3" id="KW-0472">Membrane</keyword>
<dbReference type="PANTHER" id="PTHR15576:SF1">
    <property type="entry name" value="RIBITOL-5-PHOSPHATE XYLOSYLTRANSFERASE 1"/>
    <property type="match status" value="1"/>
</dbReference>
<dbReference type="InterPro" id="IPR057538">
    <property type="entry name" value="RXYLT1_C"/>
</dbReference>
<organism evidence="3 4">
    <name type="scientific">Stegodyphus mimosarum</name>
    <name type="common">African social velvet spider</name>
    <dbReference type="NCBI Taxonomy" id="407821"/>
    <lineage>
        <taxon>Eukaryota</taxon>
        <taxon>Metazoa</taxon>
        <taxon>Ecdysozoa</taxon>
        <taxon>Arthropoda</taxon>
        <taxon>Chelicerata</taxon>
        <taxon>Arachnida</taxon>
        <taxon>Araneae</taxon>
        <taxon>Araneomorphae</taxon>
        <taxon>Entelegynae</taxon>
        <taxon>Eresoidea</taxon>
        <taxon>Eresidae</taxon>
        <taxon>Stegodyphus</taxon>
    </lineage>
</organism>
<sequence length="495" mass="56816">MFWLLFATNDTVNLVPINGVMNLSKCIEILKDDGEDWNPWGEEFEREQNFKSFIVQKPSVKWWANQSLDFGKQFYKSKADGVFQPQESYNVEIWGKAAIGLYLWEHILNGKLESKMDGVWSYGFKKVDNLKLKFRTGPGVITTKAPSDVRYLLLILNGRSEDKVTFAKMWLDFLPQFRNLQSVTLVILGNEQCHNDWLIPYTSKAGGLINTTFIVYDSPLIDNKYFFQWPLGVATYRGFPKVDSKKLDLENARPYICNFLGSIYAHSSREKLLHVIQNNNLTQLCFIKARYETGIHLKRQHDDTPMSNVSIHYIILDSPLFATASREAIEMITKLTYGGAADVVILFVWTVVLQIFASGWQPKETKSSLAIYIQSLRLSDLTLNPVGMNTECYRIYEAMSFGSVPVVENVMTPGKCGDSSSVVAPSPLRLLKSFNAPIIYINDWSELPGLIAKELKMSLADKIRRRIRIVQWYENFKLHLREQLLSVLKENISRR</sequence>
<dbReference type="Pfam" id="PF24786">
    <property type="entry name" value="RXYLT1_N"/>
    <property type="match status" value="1"/>
</dbReference>
<dbReference type="PANTHER" id="PTHR15576">
    <property type="entry name" value="RIBITOL-5-PHOSPHATE XYLOSYLTRANSFERASE 1"/>
    <property type="match status" value="1"/>
</dbReference>
<keyword evidence="3" id="KW-0812">Transmembrane</keyword>
<dbReference type="STRING" id="407821.A0A087U4R6"/>
<dbReference type="Pfam" id="PF24785">
    <property type="entry name" value="RXYLT1_C"/>
    <property type="match status" value="2"/>
</dbReference>
<dbReference type="OrthoDB" id="8560686at2759"/>
<dbReference type="AlphaFoldDB" id="A0A087U4R6"/>
<feature type="domain" description="RXYLT1 C-terminal" evidence="1">
    <location>
        <begin position="236"/>
        <end position="293"/>
    </location>
</feature>
<proteinExistence type="predicted"/>
<evidence type="ECO:0000259" key="1">
    <source>
        <dbReference type="Pfam" id="PF24785"/>
    </source>
</evidence>
<dbReference type="CDD" id="cd21099">
    <property type="entry name" value="RXYLT1-like"/>
    <property type="match status" value="1"/>
</dbReference>
<feature type="domain" description="RXYLT1 N-terminal" evidence="2">
    <location>
        <begin position="91"/>
        <end position="230"/>
    </location>
</feature>
<evidence type="ECO:0000259" key="2">
    <source>
        <dbReference type="Pfam" id="PF24786"/>
    </source>
</evidence>
<reference evidence="3 4" key="1">
    <citation type="submission" date="2013-11" db="EMBL/GenBank/DDBJ databases">
        <title>Genome sequencing of Stegodyphus mimosarum.</title>
        <authorList>
            <person name="Bechsgaard J."/>
        </authorList>
    </citation>
    <scope>NUCLEOTIDE SEQUENCE [LARGE SCALE GENOMIC DNA]</scope>
</reference>
<evidence type="ECO:0000313" key="3">
    <source>
        <dbReference type="EMBL" id="KFM72355.1"/>
    </source>
</evidence>
<dbReference type="EMBL" id="KK118157">
    <property type="protein sequence ID" value="KFM72355.1"/>
    <property type="molecule type" value="Genomic_DNA"/>
</dbReference>
<dbReference type="Proteomes" id="UP000054359">
    <property type="component" value="Unassembled WGS sequence"/>
</dbReference>
<dbReference type="OMA" id="IVGRTHY"/>
<feature type="domain" description="RXYLT1 C-terminal" evidence="1">
    <location>
        <begin position="358"/>
        <end position="491"/>
    </location>
</feature>
<dbReference type="GO" id="GO:0120053">
    <property type="term" value="F:ribitol beta-1,4-xylosyltransferase activity"/>
    <property type="evidence" value="ECO:0007669"/>
    <property type="project" value="InterPro"/>
</dbReference>
<keyword evidence="4" id="KW-1185">Reference proteome</keyword>
<evidence type="ECO:0000313" key="4">
    <source>
        <dbReference type="Proteomes" id="UP000054359"/>
    </source>
</evidence>
<dbReference type="InterPro" id="IPR057539">
    <property type="entry name" value="RXYLT1_N"/>
</dbReference>
<feature type="non-terminal residue" evidence="3">
    <location>
        <position position="495"/>
    </location>
</feature>
<name>A0A087U4R6_STEMI</name>
<protein>
    <submittedName>
        <fullName evidence="3">Transmembrane protein 5</fullName>
    </submittedName>
</protein>
<accession>A0A087U4R6</accession>